<feature type="transmembrane region" description="Helical" evidence="9">
    <location>
        <begin position="136"/>
        <end position="157"/>
    </location>
</feature>
<dbReference type="EMBL" id="CALNXI010000368">
    <property type="protein sequence ID" value="CAH3025713.1"/>
    <property type="molecule type" value="Genomic_DNA"/>
</dbReference>
<keyword evidence="5 9" id="KW-0472">Membrane</keyword>
<dbReference type="PANTHER" id="PTHR24243:SF208">
    <property type="entry name" value="PYROKININ-1 RECEPTOR"/>
    <property type="match status" value="1"/>
</dbReference>
<keyword evidence="3 9" id="KW-1133">Transmembrane helix</keyword>
<evidence type="ECO:0000256" key="7">
    <source>
        <dbReference type="ARBA" id="ARBA00023224"/>
    </source>
</evidence>
<keyword evidence="2 8" id="KW-0812">Transmembrane</keyword>
<dbReference type="CDD" id="cd00637">
    <property type="entry name" value="7tm_classA_rhodopsin-like"/>
    <property type="match status" value="1"/>
</dbReference>
<evidence type="ECO:0000256" key="2">
    <source>
        <dbReference type="ARBA" id="ARBA00022692"/>
    </source>
</evidence>
<feature type="domain" description="G-protein coupled receptors family 1 profile" evidence="10">
    <location>
        <begin position="32"/>
        <end position="297"/>
    </location>
</feature>
<evidence type="ECO:0000256" key="8">
    <source>
        <dbReference type="RuleBase" id="RU000688"/>
    </source>
</evidence>
<keyword evidence="6 8" id="KW-0675">Receptor</keyword>
<dbReference type="PANTHER" id="PTHR24243">
    <property type="entry name" value="G-PROTEIN COUPLED RECEPTOR"/>
    <property type="match status" value="1"/>
</dbReference>
<reference evidence="11 12" key="1">
    <citation type="submission" date="2022-05" db="EMBL/GenBank/DDBJ databases">
        <authorList>
            <consortium name="Genoscope - CEA"/>
            <person name="William W."/>
        </authorList>
    </citation>
    <scope>NUCLEOTIDE SEQUENCE [LARGE SCALE GENOMIC DNA]</scope>
</reference>
<evidence type="ECO:0000256" key="5">
    <source>
        <dbReference type="ARBA" id="ARBA00023136"/>
    </source>
</evidence>
<comment type="subcellular location">
    <subcellularLocation>
        <location evidence="1">Membrane</location>
        <topology evidence="1">Multi-pass membrane protein</topology>
    </subcellularLocation>
</comment>
<keyword evidence="12" id="KW-1185">Reference proteome</keyword>
<feature type="transmembrane region" description="Helical" evidence="9">
    <location>
        <begin position="236"/>
        <end position="261"/>
    </location>
</feature>
<dbReference type="SUPFAM" id="SSF81321">
    <property type="entry name" value="Family A G protein-coupled receptor-like"/>
    <property type="match status" value="1"/>
</dbReference>
<name>A0ABN8MBL3_9CNID</name>
<evidence type="ECO:0000256" key="3">
    <source>
        <dbReference type="ARBA" id="ARBA00022989"/>
    </source>
</evidence>
<feature type="transmembrane region" description="Helical" evidence="9">
    <location>
        <begin position="52"/>
        <end position="72"/>
    </location>
</feature>
<sequence length="347" mass="38924">MNRSYNCSLPISTEEIVFATLYSLIVFFGVLGNVIVITIVRNTPSMHTPTNYLLLNLAVGDLIALLFCPGFYEFALKNVQLGATVGDVMCKLFFGNATVCVAWDASILTLCVIAIERFNGIVKPFNNDWALTKKRVSLAIVIIWVMAVTSSFPDILLTKHINNRSPLHFCRPCTRPWTVLDQSFLVKTYTVTHSVVLIVFPSAIILFCYISVFSALKRGPGDSLPDKMNRKKTQKLLKLLVSLAVAFCVLCLPFAGFFFYVLAHDVRDAKSETSLLLTLRIVRFLAFSNSFVNPLLYAAQSSNYRLALKKYLCCRNNANAGRDQSLRMANRSRKYKRDQVVKAEEGV</sequence>
<comment type="caution">
    <text evidence="11">The sequence shown here is derived from an EMBL/GenBank/DDBJ whole genome shotgun (WGS) entry which is preliminary data.</text>
</comment>
<dbReference type="PRINTS" id="PR00237">
    <property type="entry name" value="GPCRRHODOPSN"/>
</dbReference>
<feature type="transmembrane region" description="Helical" evidence="9">
    <location>
        <begin position="92"/>
        <end position="115"/>
    </location>
</feature>
<dbReference type="InterPro" id="IPR000276">
    <property type="entry name" value="GPCR_Rhodpsn"/>
</dbReference>
<dbReference type="Gene3D" id="1.20.1070.10">
    <property type="entry name" value="Rhodopsin 7-helix transmembrane proteins"/>
    <property type="match status" value="1"/>
</dbReference>
<dbReference type="PROSITE" id="PS50262">
    <property type="entry name" value="G_PROTEIN_RECEP_F1_2"/>
    <property type="match status" value="1"/>
</dbReference>
<feature type="transmembrane region" description="Helical" evidence="9">
    <location>
        <begin position="16"/>
        <end position="40"/>
    </location>
</feature>
<dbReference type="PROSITE" id="PS00237">
    <property type="entry name" value="G_PROTEIN_RECEP_F1_1"/>
    <property type="match status" value="1"/>
</dbReference>
<accession>A0ABN8MBL3</accession>
<dbReference type="Pfam" id="PF00001">
    <property type="entry name" value="7tm_1"/>
    <property type="match status" value="1"/>
</dbReference>
<dbReference type="InterPro" id="IPR017452">
    <property type="entry name" value="GPCR_Rhodpsn_7TM"/>
</dbReference>
<organism evidence="11 12">
    <name type="scientific">Porites evermanni</name>
    <dbReference type="NCBI Taxonomy" id="104178"/>
    <lineage>
        <taxon>Eukaryota</taxon>
        <taxon>Metazoa</taxon>
        <taxon>Cnidaria</taxon>
        <taxon>Anthozoa</taxon>
        <taxon>Hexacorallia</taxon>
        <taxon>Scleractinia</taxon>
        <taxon>Fungiina</taxon>
        <taxon>Poritidae</taxon>
        <taxon>Porites</taxon>
    </lineage>
</organism>
<protein>
    <recommendedName>
        <fullName evidence="10">G-protein coupled receptors family 1 profile domain-containing protein</fullName>
    </recommendedName>
</protein>
<evidence type="ECO:0000256" key="9">
    <source>
        <dbReference type="SAM" id="Phobius"/>
    </source>
</evidence>
<dbReference type="Proteomes" id="UP001159427">
    <property type="component" value="Unassembled WGS sequence"/>
</dbReference>
<proteinExistence type="inferred from homology"/>
<comment type="similarity">
    <text evidence="8">Belongs to the G-protein coupled receptor 1 family.</text>
</comment>
<feature type="transmembrane region" description="Helical" evidence="9">
    <location>
        <begin position="195"/>
        <end position="216"/>
    </location>
</feature>
<evidence type="ECO:0000313" key="12">
    <source>
        <dbReference type="Proteomes" id="UP001159427"/>
    </source>
</evidence>
<keyword evidence="4 8" id="KW-0297">G-protein coupled receptor</keyword>
<evidence type="ECO:0000256" key="4">
    <source>
        <dbReference type="ARBA" id="ARBA00023040"/>
    </source>
</evidence>
<keyword evidence="7 8" id="KW-0807">Transducer</keyword>
<feature type="transmembrane region" description="Helical" evidence="9">
    <location>
        <begin position="281"/>
        <end position="299"/>
    </location>
</feature>
<evidence type="ECO:0000313" key="11">
    <source>
        <dbReference type="EMBL" id="CAH3025713.1"/>
    </source>
</evidence>
<evidence type="ECO:0000256" key="6">
    <source>
        <dbReference type="ARBA" id="ARBA00023170"/>
    </source>
</evidence>
<evidence type="ECO:0000259" key="10">
    <source>
        <dbReference type="PROSITE" id="PS50262"/>
    </source>
</evidence>
<evidence type="ECO:0000256" key="1">
    <source>
        <dbReference type="ARBA" id="ARBA00004141"/>
    </source>
</evidence>
<gene>
    <name evidence="11" type="ORF">PEVE_00026960</name>
</gene>